<dbReference type="RefSeq" id="WP_082292988.1">
    <property type="nucleotide sequence ID" value="NZ_MVIT01000061.1"/>
</dbReference>
<dbReference type="Proteomes" id="UP000191008">
    <property type="component" value="Unassembled WGS sequence"/>
</dbReference>
<accession>A0A1T1DQD9</accession>
<sequence length="164" mass="19390">MIKFTQRGPKVNGVQYKATYQKYKDMEGRECIQIYSLKNYFPKEIREQFQVVNRTDIMTDYFEMDRFNVYETHELFPKVKATLEAINASYNKRMEKKKSERLLPKVSRCKSPKSYHSEYVSKIRFPELGKIVYLSCVLKKQEAIKAAQAVLMLTENANFKIVVC</sequence>
<dbReference type="EMBL" id="MVIT01000061">
    <property type="protein sequence ID" value="OOV43081.1"/>
    <property type="molecule type" value="Genomic_DNA"/>
</dbReference>
<organism evidence="1 2">
    <name type="scientific">Leptospira kirschneri serovar Pomona</name>
    <dbReference type="NCBI Taxonomy" id="561005"/>
    <lineage>
        <taxon>Bacteria</taxon>
        <taxon>Pseudomonadati</taxon>
        <taxon>Spirochaetota</taxon>
        <taxon>Spirochaetia</taxon>
        <taxon>Leptospirales</taxon>
        <taxon>Leptospiraceae</taxon>
        <taxon>Leptospira</taxon>
    </lineage>
</organism>
<dbReference type="AlphaFoldDB" id="A0A1T1DQD9"/>
<gene>
    <name evidence="1" type="ORF">B1J93_08905</name>
</gene>
<comment type="caution">
    <text evidence="1">The sequence shown here is derived from an EMBL/GenBank/DDBJ whole genome shotgun (WGS) entry which is preliminary data.</text>
</comment>
<evidence type="ECO:0000313" key="1">
    <source>
        <dbReference type="EMBL" id="OOV43081.1"/>
    </source>
</evidence>
<reference evidence="1 2" key="1">
    <citation type="submission" date="2017-02" db="EMBL/GenBank/DDBJ databases">
        <title>Comparative genomic analysis of Brazilian Leptospira kirschneri strains of different serogroups.</title>
        <authorList>
            <person name="Moreno L.Z."/>
            <person name="Miraglia F."/>
            <person name="Kremer F.S."/>
            <person name="Eslabao M.R."/>
            <person name="Lilenbaum W."/>
            <person name="Dellagostin O.A."/>
            <person name="Moreno A.M."/>
        </authorList>
    </citation>
    <scope>NUCLEOTIDE SEQUENCE [LARGE SCALE GENOMIC DNA]</scope>
    <source>
        <strain evidence="1 2">M110/06</strain>
    </source>
</reference>
<protein>
    <submittedName>
        <fullName evidence="1">Uncharacterized protein</fullName>
    </submittedName>
</protein>
<proteinExistence type="predicted"/>
<name>A0A1T1DQD9_9LEPT</name>
<evidence type="ECO:0000313" key="2">
    <source>
        <dbReference type="Proteomes" id="UP000191008"/>
    </source>
</evidence>